<comment type="caution">
    <text evidence="2">The sequence shown here is derived from an EMBL/GenBank/DDBJ whole genome shotgun (WGS) entry which is preliminary data.</text>
</comment>
<accession>A0AAW7Q0T0</accession>
<organism evidence="2 3">
    <name type="scientific">Aliarcobacter butzleri</name>
    <dbReference type="NCBI Taxonomy" id="28197"/>
    <lineage>
        <taxon>Bacteria</taxon>
        <taxon>Pseudomonadati</taxon>
        <taxon>Campylobacterota</taxon>
        <taxon>Epsilonproteobacteria</taxon>
        <taxon>Campylobacterales</taxon>
        <taxon>Arcobacteraceae</taxon>
        <taxon>Aliarcobacter</taxon>
    </lineage>
</organism>
<keyword evidence="1" id="KW-1133">Transmembrane helix</keyword>
<evidence type="ECO:0000313" key="2">
    <source>
        <dbReference type="EMBL" id="MDN5071428.1"/>
    </source>
</evidence>
<gene>
    <name evidence="2" type="ORF">O8C76_10390</name>
</gene>
<name>A0AAW7Q0T0_9BACT</name>
<feature type="transmembrane region" description="Helical" evidence="1">
    <location>
        <begin position="33"/>
        <end position="54"/>
    </location>
</feature>
<dbReference type="EMBL" id="JAPZCX010000020">
    <property type="protein sequence ID" value="MDN5071428.1"/>
    <property type="molecule type" value="Genomic_DNA"/>
</dbReference>
<reference evidence="2" key="1">
    <citation type="submission" date="2022-12" db="EMBL/GenBank/DDBJ databases">
        <authorList>
            <person name="Uljanovas D."/>
        </authorList>
    </citation>
    <scope>NUCLEOTIDE SEQUENCE</scope>
    <source>
        <strain evidence="2">RCM69</strain>
    </source>
</reference>
<sequence length="60" mass="6775">MKNKAFLLAVITFSLSYFIGSLIIHSLFIKMNILITILIGYLPSAIVISIFLAIKKLKNY</sequence>
<keyword evidence="1" id="KW-0472">Membrane</keyword>
<feature type="transmembrane region" description="Helical" evidence="1">
    <location>
        <begin position="7"/>
        <end position="27"/>
    </location>
</feature>
<dbReference type="RefSeq" id="WP_301372558.1">
    <property type="nucleotide sequence ID" value="NZ_JAPZCX010000020.1"/>
</dbReference>
<protein>
    <submittedName>
        <fullName evidence="2">Uncharacterized protein</fullName>
    </submittedName>
</protein>
<dbReference type="AlphaFoldDB" id="A0AAW7Q0T0"/>
<keyword evidence="1" id="KW-0812">Transmembrane</keyword>
<proteinExistence type="predicted"/>
<reference evidence="2" key="2">
    <citation type="journal article" date="2023" name="Microorganisms">
        <title>Genomic Characterization of Arcobacter butzleri Strains Isolated from Various Sources in Lithuania.</title>
        <authorList>
            <person name="Uljanovas D."/>
            <person name="Golz G."/>
            <person name="Fleischmann S."/>
            <person name="Kudirkiene E."/>
            <person name="Kasetiene N."/>
            <person name="Grineviciene A."/>
            <person name="Tamuleviciene E."/>
            <person name="Aksomaitiene J."/>
            <person name="Alter T."/>
            <person name="Malakauskas M."/>
        </authorList>
    </citation>
    <scope>NUCLEOTIDE SEQUENCE</scope>
    <source>
        <strain evidence="2">RCM69</strain>
    </source>
</reference>
<evidence type="ECO:0000256" key="1">
    <source>
        <dbReference type="SAM" id="Phobius"/>
    </source>
</evidence>
<evidence type="ECO:0000313" key="3">
    <source>
        <dbReference type="Proteomes" id="UP001170288"/>
    </source>
</evidence>
<dbReference type="Proteomes" id="UP001170288">
    <property type="component" value="Unassembled WGS sequence"/>
</dbReference>